<dbReference type="EMBL" id="JAELUP010000065">
    <property type="protein sequence ID" value="MBJ6362283.1"/>
    <property type="molecule type" value="Genomic_DNA"/>
</dbReference>
<name>A0A934J639_9BACL</name>
<dbReference type="Proteomes" id="UP000640274">
    <property type="component" value="Unassembled WGS sequence"/>
</dbReference>
<dbReference type="RefSeq" id="WP_199019806.1">
    <property type="nucleotide sequence ID" value="NZ_JAELUP010000065.1"/>
</dbReference>
<comment type="caution">
    <text evidence="2">The sequence shown here is derived from an EMBL/GenBank/DDBJ whole genome shotgun (WGS) entry which is preliminary data.</text>
</comment>
<feature type="region of interest" description="Disordered" evidence="1">
    <location>
        <begin position="51"/>
        <end position="70"/>
    </location>
</feature>
<evidence type="ECO:0000313" key="3">
    <source>
        <dbReference type="Proteomes" id="UP000640274"/>
    </source>
</evidence>
<proteinExistence type="predicted"/>
<accession>A0A934J639</accession>
<organism evidence="2 3">
    <name type="scientific">Paenibacillus roseus</name>
    <dbReference type="NCBI Taxonomy" id="2798579"/>
    <lineage>
        <taxon>Bacteria</taxon>
        <taxon>Bacillati</taxon>
        <taxon>Bacillota</taxon>
        <taxon>Bacilli</taxon>
        <taxon>Bacillales</taxon>
        <taxon>Paenibacillaceae</taxon>
        <taxon>Paenibacillus</taxon>
    </lineage>
</organism>
<keyword evidence="3" id="KW-1185">Reference proteome</keyword>
<dbReference type="AlphaFoldDB" id="A0A934J639"/>
<gene>
    <name evidence="2" type="ORF">JFN88_13485</name>
</gene>
<evidence type="ECO:0000313" key="2">
    <source>
        <dbReference type="EMBL" id="MBJ6362283.1"/>
    </source>
</evidence>
<evidence type="ECO:0000256" key="1">
    <source>
        <dbReference type="SAM" id="MobiDB-lite"/>
    </source>
</evidence>
<sequence>MSSDSNTYKEGDSVKSALKKKYPNLDVKVDYAKLLKEFELPEIKGETIILNPDNPTHRDWLEPEDVENEE</sequence>
<reference evidence="2" key="1">
    <citation type="submission" date="2020-12" db="EMBL/GenBank/DDBJ databases">
        <authorList>
            <person name="Huq M.A."/>
        </authorList>
    </citation>
    <scope>NUCLEOTIDE SEQUENCE</scope>
    <source>
        <strain evidence="2">MAHUQ-46</strain>
    </source>
</reference>
<protein>
    <submittedName>
        <fullName evidence="2">Uncharacterized protein</fullName>
    </submittedName>
</protein>